<protein>
    <recommendedName>
        <fullName evidence="4">Beta/gamma crystallin</fullName>
    </recommendedName>
</protein>
<evidence type="ECO:0000313" key="2">
    <source>
        <dbReference type="EMBL" id="RVX40404.1"/>
    </source>
</evidence>
<feature type="chain" id="PRO_5019549384" description="Beta/gamma crystallin" evidence="1">
    <location>
        <begin position="26"/>
        <end position="125"/>
    </location>
</feature>
<keyword evidence="1" id="KW-0732">Signal</keyword>
<proteinExistence type="predicted"/>
<accession>A0A438M3M7</accession>
<gene>
    <name evidence="2" type="ORF">EDD27_2811</name>
</gene>
<name>A0A438M3M7_9ACTN</name>
<feature type="signal peptide" evidence="1">
    <location>
        <begin position="1"/>
        <end position="25"/>
    </location>
</feature>
<organism evidence="2 3">
    <name type="scientific">Nonomuraea polychroma</name>
    <dbReference type="NCBI Taxonomy" id="46176"/>
    <lineage>
        <taxon>Bacteria</taxon>
        <taxon>Bacillati</taxon>
        <taxon>Actinomycetota</taxon>
        <taxon>Actinomycetes</taxon>
        <taxon>Streptosporangiales</taxon>
        <taxon>Streptosporangiaceae</taxon>
        <taxon>Nonomuraea</taxon>
    </lineage>
</organism>
<reference evidence="2 3" key="1">
    <citation type="submission" date="2019-01" db="EMBL/GenBank/DDBJ databases">
        <title>Sequencing the genomes of 1000 actinobacteria strains.</title>
        <authorList>
            <person name="Klenk H.-P."/>
        </authorList>
    </citation>
    <scope>NUCLEOTIDE SEQUENCE [LARGE SCALE GENOMIC DNA]</scope>
    <source>
        <strain evidence="2 3">DSM 43925</strain>
    </source>
</reference>
<dbReference type="AlphaFoldDB" id="A0A438M3M7"/>
<comment type="caution">
    <text evidence="2">The sequence shown here is derived from an EMBL/GenBank/DDBJ whole genome shotgun (WGS) entry which is preliminary data.</text>
</comment>
<keyword evidence="3" id="KW-1185">Reference proteome</keyword>
<dbReference type="RefSeq" id="WP_127932792.1">
    <property type="nucleotide sequence ID" value="NZ_SAUN01000001.1"/>
</dbReference>
<dbReference type="Proteomes" id="UP000284824">
    <property type="component" value="Unassembled WGS sequence"/>
</dbReference>
<evidence type="ECO:0000256" key="1">
    <source>
        <dbReference type="SAM" id="SignalP"/>
    </source>
</evidence>
<dbReference type="EMBL" id="SAUN01000001">
    <property type="protein sequence ID" value="RVX40404.1"/>
    <property type="molecule type" value="Genomic_DNA"/>
</dbReference>
<sequence length="125" mass="13293">MRIRGKVMLAVGAMTASMFATSAAAAPSFAVANTAASTAVSAAPQQALDVIRGKTRCFSYSYGDDGTTSVTVYFHNRCKHSRGIKIRVAQAKDACIWVRGGDFDKKKFKGARPTVQSITEVSHCG</sequence>
<evidence type="ECO:0000313" key="3">
    <source>
        <dbReference type="Proteomes" id="UP000284824"/>
    </source>
</evidence>
<dbReference type="OrthoDB" id="3541995at2"/>
<evidence type="ECO:0008006" key="4">
    <source>
        <dbReference type="Google" id="ProtNLM"/>
    </source>
</evidence>